<dbReference type="GO" id="GO:0016020">
    <property type="term" value="C:membrane"/>
    <property type="evidence" value="ECO:0007669"/>
    <property type="project" value="UniProtKB-SubCell"/>
</dbReference>
<feature type="transmembrane region" description="Helical" evidence="6">
    <location>
        <begin position="71"/>
        <end position="90"/>
    </location>
</feature>
<evidence type="ECO:0000256" key="7">
    <source>
        <dbReference type="SAM" id="MobiDB-lite"/>
    </source>
</evidence>
<proteinExistence type="inferred from homology"/>
<evidence type="ECO:0000313" key="10">
    <source>
        <dbReference type="Proteomes" id="UP000017842"/>
    </source>
</evidence>
<dbReference type="eggNOG" id="COG0330">
    <property type="taxonomic scope" value="Bacteria"/>
</dbReference>
<dbReference type="AlphaFoldDB" id="V5C1I7"/>
<dbReference type="PATRIC" id="fig|1116472.3.peg.288"/>
<evidence type="ECO:0000256" key="2">
    <source>
        <dbReference type="ARBA" id="ARBA00006971"/>
    </source>
</evidence>
<comment type="function">
    <text evidence="6">HflC and HflK could encode or regulate a protease.</text>
</comment>
<dbReference type="InterPro" id="IPR036013">
    <property type="entry name" value="Band_7/SPFH_dom_sf"/>
</dbReference>
<dbReference type="PANTHER" id="PTHR43327:SF2">
    <property type="entry name" value="MODULATOR OF FTSH PROTEASE HFLK"/>
    <property type="match status" value="1"/>
</dbReference>
<evidence type="ECO:0000256" key="6">
    <source>
        <dbReference type="RuleBase" id="RU364113"/>
    </source>
</evidence>
<dbReference type="SUPFAM" id="SSF117892">
    <property type="entry name" value="Band 7/SPFH domain"/>
    <property type="match status" value="1"/>
</dbReference>
<feature type="compositionally biased region" description="Basic and acidic residues" evidence="7">
    <location>
        <begin position="412"/>
        <end position="422"/>
    </location>
</feature>
<evidence type="ECO:0000256" key="1">
    <source>
        <dbReference type="ARBA" id="ARBA00004167"/>
    </source>
</evidence>
<comment type="subunit">
    <text evidence="6">HflC and HflK may interact to form a multimeric complex.</text>
</comment>
<feature type="compositionally biased region" description="Basic and acidic residues" evidence="7">
    <location>
        <begin position="387"/>
        <end position="399"/>
    </location>
</feature>
<gene>
    <name evidence="9" type="primary">hflK</name>
    <name evidence="9" type="ORF">MGMO_8c01130</name>
</gene>
<evidence type="ECO:0000256" key="4">
    <source>
        <dbReference type="ARBA" id="ARBA00022989"/>
    </source>
</evidence>
<name>V5C1I7_9GAMM</name>
<evidence type="ECO:0000313" key="9">
    <source>
        <dbReference type="EMBL" id="ESS73974.1"/>
    </source>
</evidence>
<comment type="caution">
    <text evidence="9">The sequence shown here is derived from an EMBL/GenBank/DDBJ whole genome shotgun (WGS) entry which is preliminary data.</text>
</comment>
<feature type="region of interest" description="Disordered" evidence="7">
    <location>
        <begin position="379"/>
        <end position="422"/>
    </location>
</feature>
<sequence length="422" mass="46252">MSWNEPGGDKKDPWSGRGDQKGPPDLDEAIRSLQEKLGKLFGGGKGGNEGGNGSGGGSPNIFSPGNIMKNLGLIGGAILAFWILSGFYIIDEGIQGVVTRFGKYTETTNSGLNWHIPAPVESVEKVNVKQQRFIEIGYRSGGNGQAQGAVSVPKEALMLTKDENYIDVRLAVQYQVKDAKAFLFNLSEPEATLKHATESSLRGVIGSSNMDFVLTEGRSEIVAQAKKEIQDAMDSYNSGVQITSVNLQDAQPPEQVQNAFEDAIKAREDQQRFINEAEAYSNDVVPKARGAAARKIQEAQGYKEQVIAQAQGETSRFSQLLTEYKKAPEVTRKRLYLESMESVMSETSPVMIDVKGGNNMMYLPLDKMIQQKNSAALAQSEAIAADQHIDRQSPKHSPMEEQQPQQQVIDRPSTRGREVRGR</sequence>
<dbReference type="SMART" id="SM00244">
    <property type="entry name" value="PHB"/>
    <property type="match status" value="1"/>
</dbReference>
<feature type="region of interest" description="Disordered" evidence="7">
    <location>
        <begin position="1"/>
        <end position="29"/>
    </location>
</feature>
<dbReference type="OrthoDB" id="9779595at2"/>
<dbReference type="InterPro" id="IPR001107">
    <property type="entry name" value="Band_7"/>
</dbReference>
<keyword evidence="10" id="KW-1185">Reference proteome</keyword>
<dbReference type="Proteomes" id="UP000017842">
    <property type="component" value="Unassembled WGS sequence"/>
</dbReference>
<dbReference type="PANTHER" id="PTHR43327">
    <property type="entry name" value="STOMATIN-LIKE PROTEIN 2, MITOCHONDRIAL"/>
    <property type="match status" value="1"/>
</dbReference>
<comment type="subcellular location">
    <subcellularLocation>
        <location evidence="1">Membrane</location>
        <topology evidence="1">Single-pass membrane protein</topology>
    </subcellularLocation>
</comment>
<keyword evidence="4 6" id="KW-1133">Transmembrane helix</keyword>
<keyword evidence="5 6" id="KW-0472">Membrane</keyword>
<keyword evidence="3 6" id="KW-0812">Transmembrane</keyword>
<dbReference type="CDD" id="cd03404">
    <property type="entry name" value="SPFH_HflK"/>
    <property type="match status" value="1"/>
</dbReference>
<dbReference type="EMBL" id="AYLO01000008">
    <property type="protein sequence ID" value="ESS73974.1"/>
    <property type="molecule type" value="Genomic_DNA"/>
</dbReference>
<feature type="compositionally biased region" description="Basic and acidic residues" evidence="7">
    <location>
        <begin position="7"/>
        <end position="29"/>
    </location>
</feature>
<comment type="similarity">
    <text evidence="2 6">Belongs to the band 7/mec-2 family. HflK subfamily.</text>
</comment>
<evidence type="ECO:0000259" key="8">
    <source>
        <dbReference type="SMART" id="SM00244"/>
    </source>
</evidence>
<evidence type="ECO:0000256" key="5">
    <source>
        <dbReference type="ARBA" id="ARBA00023136"/>
    </source>
</evidence>
<protein>
    <recommendedName>
        <fullName evidence="6">Protein HflK</fullName>
    </recommendedName>
</protein>
<organism evidence="9 10">
    <name type="scientific">Methyloglobulus morosus KoM1</name>
    <dbReference type="NCBI Taxonomy" id="1116472"/>
    <lineage>
        <taxon>Bacteria</taxon>
        <taxon>Pseudomonadati</taxon>
        <taxon>Pseudomonadota</taxon>
        <taxon>Gammaproteobacteria</taxon>
        <taxon>Methylococcales</taxon>
        <taxon>Methylococcaceae</taxon>
        <taxon>Methyloglobulus</taxon>
    </lineage>
</organism>
<accession>V5C1I7</accession>
<dbReference type="InterPro" id="IPR020980">
    <property type="entry name" value="Membrane_HflK_N"/>
</dbReference>
<dbReference type="RefSeq" id="WP_023493209.1">
    <property type="nucleotide sequence ID" value="NZ_AYLO01000008.1"/>
</dbReference>
<dbReference type="Gene3D" id="3.30.479.30">
    <property type="entry name" value="Band 7 domain"/>
    <property type="match status" value="1"/>
</dbReference>
<feature type="domain" description="Band 7" evidence="8">
    <location>
        <begin position="85"/>
        <end position="264"/>
    </location>
</feature>
<dbReference type="InterPro" id="IPR010201">
    <property type="entry name" value="HflK"/>
</dbReference>
<dbReference type="Pfam" id="PF01145">
    <property type="entry name" value="Band_7"/>
    <property type="match status" value="1"/>
</dbReference>
<dbReference type="STRING" id="1116472.MGMO_8c01130"/>
<dbReference type="InterPro" id="IPR050710">
    <property type="entry name" value="Band7/mec-2_domain"/>
</dbReference>
<dbReference type="Pfam" id="PF12221">
    <property type="entry name" value="HflK_N"/>
    <property type="match status" value="1"/>
</dbReference>
<evidence type="ECO:0000256" key="3">
    <source>
        <dbReference type="ARBA" id="ARBA00022692"/>
    </source>
</evidence>
<reference evidence="9 10" key="1">
    <citation type="journal article" date="2013" name="Genome Announc.">
        <title>Draft Genome Sequence of the Methanotrophic Gammaproteobacterium Methyloglobulus morosus DSM 22980 Strain KoM1.</title>
        <authorList>
            <person name="Poehlein A."/>
            <person name="Deutzmann J.S."/>
            <person name="Daniel R."/>
            <person name="Simeonova D.D."/>
        </authorList>
    </citation>
    <scope>NUCLEOTIDE SEQUENCE [LARGE SCALE GENOMIC DNA]</scope>
    <source>
        <strain evidence="9 10">KoM1</strain>
    </source>
</reference>
<dbReference type="NCBIfam" id="TIGR01933">
    <property type="entry name" value="hflK"/>
    <property type="match status" value="1"/>
</dbReference>